<evidence type="ECO:0000313" key="1">
    <source>
        <dbReference type="EMBL" id="PQQ16422.1"/>
    </source>
</evidence>
<dbReference type="OrthoDB" id="10505016at2759"/>
<dbReference type="Proteomes" id="UP000250321">
    <property type="component" value="Unassembled WGS sequence"/>
</dbReference>
<name>A0A314Z4U6_PRUYE</name>
<sequence>MKEDHRQDKLEEMEKSLTQLVEDLRLLLASSASSANPSQPETTKIPNSTVHEAVNPYLSIPMEGENASMNCPICLSSLYCMPVE</sequence>
<organism evidence="1 2">
    <name type="scientific">Prunus yedoensis var. nudiflora</name>
    <dbReference type="NCBI Taxonomy" id="2094558"/>
    <lineage>
        <taxon>Eukaryota</taxon>
        <taxon>Viridiplantae</taxon>
        <taxon>Streptophyta</taxon>
        <taxon>Embryophyta</taxon>
        <taxon>Tracheophyta</taxon>
        <taxon>Spermatophyta</taxon>
        <taxon>Magnoliopsida</taxon>
        <taxon>eudicotyledons</taxon>
        <taxon>Gunneridae</taxon>
        <taxon>Pentapetalae</taxon>
        <taxon>rosids</taxon>
        <taxon>fabids</taxon>
        <taxon>Rosales</taxon>
        <taxon>Rosaceae</taxon>
        <taxon>Amygdaloideae</taxon>
        <taxon>Amygdaleae</taxon>
        <taxon>Prunus</taxon>
    </lineage>
</organism>
<dbReference type="EMBL" id="PJQY01000193">
    <property type="protein sequence ID" value="PQQ16422.1"/>
    <property type="molecule type" value="Genomic_DNA"/>
</dbReference>
<accession>A0A314Z4U6</accession>
<evidence type="ECO:0000313" key="2">
    <source>
        <dbReference type="Proteomes" id="UP000250321"/>
    </source>
</evidence>
<protein>
    <submittedName>
        <fullName evidence="1">Uncharacterized protein</fullName>
    </submittedName>
</protein>
<gene>
    <name evidence="1" type="ORF">Pyn_16265</name>
</gene>
<proteinExistence type="predicted"/>
<dbReference type="AlphaFoldDB" id="A0A314Z4U6"/>
<reference evidence="1 2" key="1">
    <citation type="submission" date="2018-02" db="EMBL/GenBank/DDBJ databases">
        <title>Draft genome of wild Prunus yedoensis var. nudiflora.</title>
        <authorList>
            <person name="Baek S."/>
            <person name="Kim J.-H."/>
            <person name="Choi K."/>
            <person name="Kim G.-B."/>
            <person name="Cho A."/>
            <person name="Jang H."/>
            <person name="Shin C.-H."/>
            <person name="Yu H.-J."/>
            <person name="Mun J.-H."/>
        </authorList>
    </citation>
    <scope>NUCLEOTIDE SEQUENCE [LARGE SCALE GENOMIC DNA]</scope>
    <source>
        <strain evidence="2">cv. Jeju island</strain>
        <tissue evidence="1">Leaf</tissue>
    </source>
</reference>
<keyword evidence="2" id="KW-1185">Reference proteome</keyword>
<comment type="caution">
    <text evidence="1">The sequence shown here is derived from an EMBL/GenBank/DDBJ whole genome shotgun (WGS) entry which is preliminary data.</text>
</comment>